<evidence type="ECO:0000256" key="5">
    <source>
        <dbReference type="RuleBase" id="RU364054"/>
    </source>
</evidence>
<dbReference type="EC" id="1.5.5.2" evidence="5"/>
<dbReference type="PANTHER" id="PTHR13914">
    <property type="entry name" value="PROLINE OXIDASE"/>
    <property type="match status" value="1"/>
</dbReference>
<comment type="similarity">
    <text evidence="2 5">Belongs to the proline oxidase family.</text>
</comment>
<dbReference type="Pfam" id="PF01619">
    <property type="entry name" value="Pro_dh"/>
    <property type="match status" value="1"/>
</dbReference>
<dbReference type="PANTHER" id="PTHR13914:SF0">
    <property type="entry name" value="PROLINE DEHYDROGENASE 1, MITOCHONDRIAL"/>
    <property type="match status" value="1"/>
</dbReference>
<comment type="function">
    <text evidence="5">Converts proline to delta-1-pyrroline-5-carboxylate.</text>
</comment>
<dbReference type="AlphaFoldDB" id="A0A183T258"/>
<evidence type="ECO:0000256" key="4">
    <source>
        <dbReference type="ARBA" id="ARBA00023062"/>
    </source>
</evidence>
<comment type="pathway">
    <text evidence="1">Amino-acid degradation; L-proline degradation into L-glutamate; L-glutamate from L-proline: step 1/2.</text>
</comment>
<dbReference type="InterPro" id="IPR002872">
    <property type="entry name" value="Proline_DH_dom"/>
</dbReference>
<dbReference type="SUPFAM" id="SSF51730">
    <property type="entry name" value="FAD-linked oxidoreductase"/>
    <property type="match status" value="1"/>
</dbReference>
<proteinExistence type="inferred from homology"/>
<dbReference type="GO" id="GO:0010133">
    <property type="term" value="P:L-proline catabolic process to L-glutamate"/>
    <property type="evidence" value="ECO:0007669"/>
    <property type="project" value="TreeGrafter"/>
</dbReference>
<accession>A0A183T258</accession>
<dbReference type="GO" id="GO:0005739">
    <property type="term" value="C:mitochondrion"/>
    <property type="evidence" value="ECO:0007669"/>
    <property type="project" value="TreeGrafter"/>
</dbReference>
<dbReference type="InterPro" id="IPR015659">
    <property type="entry name" value="Proline_oxidase"/>
</dbReference>
<keyword evidence="4 5" id="KW-0642">Proline metabolism</keyword>
<dbReference type="InterPro" id="IPR029041">
    <property type="entry name" value="FAD-linked_oxidoreductase-like"/>
</dbReference>
<dbReference type="GO" id="GO:0071949">
    <property type="term" value="F:FAD binding"/>
    <property type="evidence" value="ECO:0007669"/>
    <property type="project" value="TreeGrafter"/>
</dbReference>
<keyword evidence="5" id="KW-0285">Flavoprotein</keyword>
<organism evidence="7">
    <name type="scientific">Schistocephalus solidus</name>
    <name type="common">Tapeworm</name>
    <dbReference type="NCBI Taxonomy" id="70667"/>
    <lineage>
        <taxon>Eukaryota</taxon>
        <taxon>Metazoa</taxon>
        <taxon>Spiralia</taxon>
        <taxon>Lophotrochozoa</taxon>
        <taxon>Platyhelminthes</taxon>
        <taxon>Cestoda</taxon>
        <taxon>Eucestoda</taxon>
        <taxon>Diphyllobothriidea</taxon>
        <taxon>Diphyllobothriidae</taxon>
        <taxon>Schistocephalus</taxon>
    </lineage>
</organism>
<dbReference type="FunFam" id="3.20.20.220:FF:000012">
    <property type="entry name" value="Proline dehydrogenase"/>
    <property type="match status" value="1"/>
</dbReference>
<dbReference type="WBParaSite" id="SSLN_0001096701-mRNA-1">
    <property type="protein sequence ID" value="SSLN_0001096701-mRNA-1"/>
    <property type="gene ID" value="SSLN_0001096701"/>
</dbReference>
<keyword evidence="5" id="KW-0274">FAD</keyword>
<comment type="cofactor">
    <cofactor evidence="5">
        <name>FAD</name>
        <dbReference type="ChEBI" id="CHEBI:57692"/>
    </cofactor>
</comment>
<dbReference type="GO" id="GO:0004657">
    <property type="term" value="F:proline dehydrogenase activity"/>
    <property type="evidence" value="ECO:0007669"/>
    <property type="project" value="UniProtKB-EC"/>
</dbReference>
<protein>
    <recommendedName>
        <fullName evidence="5">Proline dehydrogenase</fullName>
        <ecNumber evidence="5">1.5.5.2</ecNumber>
    </recommendedName>
</protein>
<evidence type="ECO:0000256" key="2">
    <source>
        <dbReference type="ARBA" id="ARBA00005869"/>
    </source>
</evidence>
<feature type="domain" description="Proline dehydrogenase" evidence="6">
    <location>
        <begin position="100"/>
        <end position="549"/>
    </location>
</feature>
<evidence type="ECO:0000313" key="7">
    <source>
        <dbReference type="WBParaSite" id="SSLN_0001096701-mRNA-1"/>
    </source>
</evidence>
<evidence type="ECO:0000256" key="3">
    <source>
        <dbReference type="ARBA" id="ARBA00023002"/>
    </source>
</evidence>
<evidence type="ECO:0000259" key="6">
    <source>
        <dbReference type="Pfam" id="PF01619"/>
    </source>
</evidence>
<sequence>LDSGLRLDSTVAQNAKILSNSMIDFRDPKTSFIAATTPELLRSTFVFRMCSWDWLVRHNKKIMEICRNILGRTLFQKLMKATIYGHFVAGEDREKIMPLVRRYRKYGVKSILDYSVEKDIPESEAVKKFKEALEVIDTPKAMEAAASKQFQPSLQFADRSKHVFSARTYFYESEAQCDENMRTFMRCIDAATQMAPTEGFSAIKLTALGRPQFLLQLSDFLVEMERMFYLLVNAERPSQPSPQQPMSVSIDIESFRKQLERLGVEISHDTTVNWFTLIDHSSDGVVDLLDWLHFKHFEHDLATIFKIKNKKTGRMEQLVSTLKPEGIEQMRNMIGRIDELAQYAKSRGVRLMIDAEHSYFQPAIRRLTMEMMRRFNKDQAVVFNTYQCYLRSALEQLTMDLKMSEVQNFYFGAKLVRGAYMEQERARAAELGYPDPINPTYEATSKMYEDCLEECFGVIQHRPKGTVSVMVATHNEDSVRFALQKMREYGIQPEHRLICFGQLLGMCDQVSFPLGQAGYSVYKYVPYGPVEEVLPYLSRRASENQSILSNIIVERKLRAKELRRRLFSGQLFCRP</sequence>
<keyword evidence="3 5" id="KW-0560">Oxidoreductase</keyword>
<comment type="catalytic activity">
    <reaction evidence="5">
        <text>L-proline + a quinone = (S)-1-pyrroline-5-carboxylate + a quinol + H(+)</text>
        <dbReference type="Rhea" id="RHEA:23784"/>
        <dbReference type="ChEBI" id="CHEBI:15378"/>
        <dbReference type="ChEBI" id="CHEBI:17388"/>
        <dbReference type="ChEBI" id="CHEBI:24646"/>
        <dbReference type="ChEBI" id="CHEBI:60039"/>
        <dbReference type="ChEBI" id="CHEBI:132124"/>
        <dbReference type="EC" id="1.5.5.2"/>
    </reaction>
</comment>
<evidence type="ECO:0000256" key="1">
    <source>
        <dbReference type="ARBA" id="ARBA00004739"/>
    </source>
</evidence>
<reference evidence="7" key="1">
    <citation type="submission" date="2016-06" db="UniProtKB">
        <authorList>
            <consortium name="WormBaseParasite"/>
        </authorList>
    </citation>
    <scope>IDENTIFICATION</scope>
</reference>
<dbReference type="Gene3D" id="3.20.20.220">
    <property type="match status" value="2"/>
</dbReference>
<name>A0A183T258_SCHSO</name>